<sequence>MQARAAKVSHPPCCQDSAGRRPPYGYSLRPPSHPTHPPIQLPASRVKTEAARLTKQNIMFRRYTVRRIFAVFCVLVVEEQ</sequence>
<evidence type="ECO:0000313" key="2">
    <source>
        <dbReference type="EMBL" id="MPD01581.1"/>
    </source>
</evidence>
<gene>
    <name evidence="2" type="ORF">E2C01_097115</name>
</gene>
<protein>
    <submittedName>
        <fullName evidence="2">Uncharacterized protein</fullName>
    </submittedName>
</protein>
<organism evidence="2 3">
    <name type="scientific">Portunus trituberculatus</name>
    <name type="common">Swimming crab</name>
    <name type="synonym">Neptunus trituberculatus</name>
    <dbReference type="NCBI Taxonomy" id="210409"/>
    <lineage>
        <taxon>Eukaryota</taxon>
        <taxon>Metazoa</taxon>
        <taxon>Ecdysozoa</taxon>
        <taxon>Arthropoda</taxon>
        <taxon>Crustacea</taxon>
        <taxon>Multicrustacea</taxon>
        <taxon>Malacostraca</taxon>
        <taxon>Eumalacostraca</taxon>
        <taxon>Eucarida</taxon>
        <taxon>Decapoda</taxon>
        <taxon>Pleocyemata</taxon>
        <taxon>Brachyura</taxon>
        <taxon>Eubrachyura</taxon>
        <taxon>Portunoidea</taxon>
        <taxon>Portunidae</taxon>
        <taxon>Portuninae</taxon>
        <taxon>Portunus</taxon>
    </lineage>
</organism>
<dbReference type="EMBL" id="VSRR010127755">
    <property type="protein sequence ID" value="MPD01581.1"/>
    <property type="molecule type" value="Genomic_DNA"/>
</dbReference>
<proteinExistence type="predicted"/>
<evidence type="ECO:0000256" key="1">
    <source>
        <dbReference type="SAM" id="MobiDB-lite"/>
    </source>
</evidence>
<dbReference type="AlphaFoldDB" id="A0A5B7JXG6"/>
<reference evidence="2 3" key="1">
    <citation type="submission" date="2019-05" db="EMBL/GenBank/DDBJ databases">
        <title>Another draft genome of Portunus trituberculatus and its Hox gene families provides insights of decapod evolution.</title>
        <authorList>
            <person name="Jeong J.-H."/>
            <person name="Song I."/>
            <person name="Kim S."/>
            <person name="Choi T."/>
            <person name="Kim D."/>
            <person name="Ryu S."/>
            <person name="Kim W."/>
        </authorList>
    </citation>
    <scope>NUCLEOTIDE SEQUENCE [LARGE SCALE GENOMIC DNA]</scope>
    <source>
        <tissue evidence="2">Muscle</tissue>
    </source>
</reference>
<accession>A0A5B7JXG6</accession>
<name>A0A5B7JXG6_PORTR</name>
<comment type="caution">
    <text evidence="2">The sequence shown here is derived from an EMBL/GenBank/DDBJ whole genome shotgun (WGS) entry which is preliminary data.</text>
</comment>
<dbReference type="Proteomes" id="UP000324222">
    <property type="component" value="Unassembled WGS sequence"/>
</dbReference>
<feature type="region of interest" description="Disordered" evidence="1">
    <location>
        <begin position="1"/>
        <end position="41"/>
    </location>
</feature>
<feature type="compositionally biased region" description="Pro residues" evidence="1">
    <location>
        <begin position="31"/>
        <end position="40"/>
    </location>
</feature>
<evidence type="ECO:0000313" key="3">
    <source>
        <dbReference type="Proteomes" id="UP000324222"/>
    </source>
</evidence>
<keyword evidence="3" id="KW-1185">Reference proteome</keyword>